<dbReference type="SMART" id="SM00903">
    <property type="entry name" value="Flavin_Reduct"/>
    <property type="match status" value="1"/>
</dbReference>
<accession>A0A0R1JZB3</accession>
<keyword evidence="2" id="KW-0285">Flavoprotein</keyword>
<dbReference type="STRING" id="1291734.FD02_GL001738"/>
<dbReference type="Gene3D" id="2.30.110.10">
    <property type="entry name" value="Electron Transport, Fmn-binding Protein, Chain A"/>
    <property type="match status" value="1"/>
</dbReference>
<dbReference type="SUPFAM" id="SSF50475">
    <property type="entry name" value="FMN-binding split barrel"/>
    <property type="match status" value="1"/>
</dbReference>
<dbReference type="InterPro" id="IPR002563">
    <property type="entry name" value="Flavin_Rdtase-like_dom"/>
</dbReference>
<evidence type="ECO:0000313" key="6">
    <source>
        <dbReference type="Proteomes" id="UP000051804"/>
    </source>
</evidence>
<evidence type="ECO:0000256" key="1">
    <source>
        <dbReference type="ARBA" id="ARBA00001917"/>
    </source>
</evidence>
<evidence type="ECO:0000256" key="2">
    <source>
        <dbReference type="ARBA" id="ARBA00022630"/>
    </source>
</evidence>
<evidence type="ECO:0000259" key="4">
    <source>
        <dbReference type="SMART" id="SM00903"/>
    </source>
</evidence>
<dbReference type="PANTHER" id="PTHR43567">
    <property type="entry name" value="FLAVOREDOXIN-RELATED-RELATED"/>
    <property type="match status" value="1"/>
</dbReference>
<comment type="similarity">
    <text evidence="3">Belongs to the flavoredoxin family.</text>
</comment>
<dbReference type="PANTHER" id="PTHR43567:SF1">
    <property type="entry name" value="FLAVOREDOXIN"/>
    <property type="match status" value="1"/>
</dbReference>
<dbReference type="InterPro" id="IPR052174">
    <property type="entry name" value="Flavoredoxin"/>
</dbReference>
<dbReference type="OrthoDB" id="9806228at2"/>
<dbReference type="PATRIC" id="fig|1291734.4.peg.1788"/>
<proteinExistence type="inferred from homology"/>
<organism evidence="5 6">
    <name type="scientific">Lacticaseibacillus nasuensis JCM 17158</name>
    <dbReference type="NCBI Taxonomy" id="1291734"/>
    <lineage>
        <taxon>Bacteria</taxon>
        <taxon>Bacillati</taxon>
        <taxon>Bacillota</taxon>
        <taxon>Bacilli</taxon>
        <taxon>Lactobacillales</taxon>
        <taxon>Lactobacillaceae</taxon>
        <taxon>Lacticaseibacillus</taxon>
    </lineage>
</organism>
<keyword evidence="6" id="KW-1185">Reference proteome</keyword>
<dbReference type="InterPro" id="IPR012349">
    <property type="entry name" value="Split_barrel_FMN-bd"/>
</dbReference>
<sequence length="180" mass="20564">MKKTPKQDQMYMQPAPQIIVSVRDKNGRNNAQTVGFAGNANYHPDMLMISIIPEHLTYDILRETGCFVVNLPMENFKKELYYIGSHSGRDVDKFAALDLKWENGSVVDAPLLTDCPVNIECRVVMSIKPEPGHNEIFFGKVEKVHVDEEYLDEQGHILWENMDLFSSLGSMKKYRDVAPE</sequence>
<comment type="caution">
    <text evidence="5">The sequence shown here is derived from an EMBL/GenBank/DDBJ whole genome shotgun (WGS) entry which is preliminary data.</text>
</comment>
<protein>
    <recommendedName>
        <fullName evidence="4">Flavin reductase like domain-containing protein</fullName>
    </recommendedName>
</protein>
<reference evidence="5 6" key="1">
    <citation type="journal article" date="2015" name="Genome Announc.">
        <title>Expanding the biotechnology potential of lactobacilli through comparative genomics of 213 strains and associated genera.</title>
        <authorList>
            <person name="Sun Z."/>
            <person name="Harris H.M."/>
            <person name="McCann A."/>
            <person name="Guo C."/>
            <person name="Argimon S."/>
            <person name="Zhang W."/>
            <person name="Yang X."/>
            <person name="Jeffery I.B."/>
            <person name="Cooney J.C."/>
            <person name="Kagawa T.F."/>
            <person name="Liu W."/>
            <person name="Song Y."/>
            <person name="Salvetti E."/>
            <person name="Wrobel A."/>
            <person name="Rasinkangas P."/>
            <person name="Parkhill J."/>
            <person name="Rea M.C."/>
            <person name="O'Sullivan O."/>
            <person name="Ritari J."/>
            <person name="Douillard F.P."/>
            <person name="Paul Ross R."/>
            <person name="Yang R."/>
            <person name="Briner A.E."/>
            <person name="Felis G.E."/>
            <person name="de Vos W.M."/>
            <person name="Barrangou R."/>
            <person name="Klaenhammer T.R."/>
            <person name="Caufield P.W."/>
            <person name="Cui Y."/>
            <person name="Zhang H."/>
            <person name="O'Toole P.W."/>
        </authorList>
    </citation>
    <scope>NUCLEOTIDE SEQUENCE [LARGE SCALE GENOMIC DNA]</scope>
    <source>
        <strain evidence="5 6">JCM 17158</strain>
    </source>
</reference>
<feature type="domain" description="Flavin reductase like" evidence="4">
    <location>
        <begin position="10"/>
        <end position="157"/>
    </location>
</feature>
<evidence type="ECO:0000313" key="5">
    <source>
        <dbReference type="EMBL" id="KRK73908.1"/>
    </source>
</evidence>
<gene>
    <name evidence="5" type="ORF">FD02_GL001738</name>
</gene>
<comment type="cofactor">
    <cofactor evidence="1">
        <name>FMN</name>
        <dbReference type="ChEBI" id="CHEBI:58210"/>
    </cofactor>
</comment>
<dbReference type="GO" id="GO:0010181">
    <property type="term" value="F:FMN binding"/>
    <property type="evidence" value="ECO:0007669"/>
    <property type="project" value="InterPro"/>
</dbReference>
<dbReference type="AlphaFoldDB" id="A0A0R1JZB3"/>
<dbReference type="GO" id="GO:0016646">
    <property type="term" value="F:oxidoreductase activity, acting on the CH-NH group of donors, NAD or NADP as acceptor"/>
    <property type="evidence" value="ECO:0007669"/>
    <property type="project" value="UniProtKB-ARBA"/>
</dbReference>
<dbReference type="EMBL" id="AZDJ01000003">
    <property type="protein sequence ID" value="KRK73908.1"/>
    <property type="molecule type" value="Genomic_DNA"/>
</dbReference>
<name>A0A0R1JZB3_9LACO</name>
<dbReference type="RefSeq" id="WP_056950092.1">
    <property type="nucleotide sequence ID" value="NZ_AZDJ01000003.1"/>
</dbReference>
<dbReference type="Pfam" id="PF01613">
    <property type="entry name" value="Flavin_Reduct"/>
    <property type="match status" value="1"/>
</dbReference>
<dbReference type="Proteomes" id="UP000051804">
    <property type="component" value="Unassembled WGS sequence"/>
</dbReference>
<evidence type="ECO:0000256" key="3">
    <source>
        <dbReference type="ARBA" id="ARBA00038054"/>
    </source>
</evidence>